<keyword evidence="2" id="KW-1185">Reference proteome</keyword>
<evidence type="ECO:0000313" key="1">
    <source>
        <dbReference type="EMBL" id="KAK8488301.1"/>
    </source>
</evidence>
<dbReference type="Gene3D" id="3.30.420.10">
    <property type="entry name" value="Ribonuclease H-like superfamily/Ribonuclease H"/>
    <property type="match status" value="1"/>
</dbReference>
<dbReference type="InterPro" id="IPR002156">
    <property type="entry name" value="RNaseH_domain"/>
</dbReference>
<comment type="caution">
    <text evidence="1">The sequence shown here is derived from an EMBL/GenBank/DDBJ whole genome shotgun (WGS) entry which is preliminary data.</text>
</comment>
<dbReference type="Pfam" id="PF13456">
    <property type="entry name" value="RVT_3"/>
    <property type="match status" value="1"/>
</dbReference>
<dbReference type="PANTHER" id="PTHR47723:SF13">
    <property type="entry name" value="PUTATIVE-RELATED"/>
    <property type="match status" value="1"/>
</dbReference>
<dbReference type="InterPro" id="IPR012337">
    <property type="entry name" value="RNaseH-like_sf"/>
</dbReference>
<dbReference type="InterPro" id="IPR053151">
    <property type="entry name" value="RNase_H-like"/>
</dbReference>
<accession>A0ABR2A5K2</accession>
<sequence>MGDHNTRYFHRRATCRKQQKRITSLKLSSGEWCSNVAILREEAANYFHTLFTADEQPNGYLPISGWFPALPHEITDSLGDVPSESEIHDALMSMAPLKSPGWDGLHAEFFQWQWSTIPSLGPLYRYLRDPAFALSGLTFANVTTVDGTWGISRLFALFDTSTVAHILSVKSPCLDDVADQSLHVMRDCHVARDFWLQILPVALIRPFFDCNLQQWISCNLSATILHPQSRLSWKLVFASLVWQIWKRRNDLIFQASTPFTDMTIITRSLAWAKYYYEGAMVPKVSTASPWPVLLEVPDPAWIYLNVDGVASFSLSNGSIGGLFRNSNDDWIMGFAKAIGYSNNLQAELWALFEGLSLAWKQGFEKVLVRYDSKQVVDLVNSPSATSSTLSLVRCIYRLCQK</sequence>
<dbReference type="SUPFAM" id="SSF53098">
    <property type="entry name" value="Ribonuclease H-like"/>
    <property type="match status" value="1"/>
</dbReference>
<dbReference type="PANTHER" id="PTHR47723">
    <property type="entry name" value="OS05G0353850 PROTEIN"/>
    <property type="match status" value="1"/>
</dbReference>
<gene>
    <name evidence="1" type="ORF">V6N11_028605</name>
</gene>
<reference evidence="1 2" key="1">
    <citation type="journal article" date="2024" name="G3 (Bethesda)">
        <title>Genome assembly of Hibiscus sabdariffa L. provides insights into metabolisms of medicinal natural products.</title>
        <authorList>
            <person name="Kim T."/>
        </authorList>
    </citation>
    <scope>NUCLEOTIDE SEQUENCE [LARGE SCALE GENOMIC DNA]</scope>
    <source>
        <strain evidence="1">TK-2024</strain>
        <tissue evidence="1">Old leaves</tissue>
    </source>
</reference>
<proteinExistence type="predicted"/>
<dbReference type="CDD" id="cd06222">
    <property type="entry name" value="RNase_H_like"/>
    <property type="match status" value="1"/>
</dbReference>
<dbReference type="Proteomes" id="UP001396334">
    <property type="component" value="Unassembled WGS sequence"/>
</dbReference>
<name>A0ABR2A5K2_9ROSI</name>
<protein>
    <submittedName>
        <fullName evidence="1">Uncharacterized protein</fullName>
    </submittedName>
</protein>
<organism evidence="1 2">
    <name type="scientific">Hibiscus sabdariffa</name>
    <name type="common">roselle</name>
    <dbReference type="NCBI Taxonomy" id="183260"/>
    <lineage>
        <taxon>Eukaryota</taxon>
        <taxon>Viridiplantae</taxon>
        <taxon>Streptophyta</taxon>
        <taxon>Embryophyta</taxon>
        <taxon>Tracheophyta</taxon>
        <taxon>Spermatophyta</taxon>
        <taxon>Magnoliopsida</taxon>
        <taxon>eudicotyledons</taxon>
        <taxon>Gunneridae</taxon>
        <taxon>Pentapetalae</taxon>
        <taxon>rosids</taxon>
        <taxon>malvids</taxon>
        <taxon>Malvales</taxon>
        <taxon>Malvaceae</taxon>
        <taxon>Malvoideae</taxon>
        <taxon>Hibiscus</taxon>
    </lineage>
</organism>
<dbReference type="InterPro" id="IPR044730">
    <property type="entry name" value="RNase_H-like_dom_plant"/>
</dbReference>
<evidence type="ECO:0000313" key="2">
    <source>
        <dbReference type="Proteomes" id="UP001396334"/>
    </source>
</evidence>
<dbReference type="EMBL" id="JBBPBN010000356">
    <property type="protein sequence ID" value="KAK8488301.1"/>
    <property type="molecule type" value="Genomic_DNA"/>
</dbReference>
<dbReference type="InterPro" id="IPR036397">
    <property type="entry name" value="RNaseH_sf"/>
</dbReference>